<organism evidence="2 3">
    <name type="scientific">Mytilus edulis</name>
    <name type="common">Blue mussel</name>
    <dbReference type="NCBI Taxonomy" id="6550"/>
    <lineage>
        <taxon>Eukaryota</taxon>
        <taxon>Metazoa</taxon>
        <taxon>Spiralia</taxon>
        <taxon>Lophotrochozoa</taxon>
        <taxon>Mollusca</taxon>
        <taxon>Bivalvia</taxon>
        <taxon>Autobranchia</taxon>
        <taxon>Pteriomorphia</taxon>
        <taxon>Mytilida</taxon>
        <taxon>Mytiloidea</taxon>
        <taxon>Mytilidae</taxon>
        <taxon>Mytilinae</taxon>
        <taxon>Mytilus</taxon>
    </lineage>
</organism>
<dbReference type="Proteomes" id="UP000683360">
    <property type="component" value="Unassembled WGS sequence"/>
</dbReference>
<feature type="transmembrane region" description="Helical" evidence="1">
    <location>
        <begin position="159"/>
        <end position="183"/>
    </location>
</feature>
<keyword evidence="1" id="KW-1133">Transmembrane helix</keyword>
<evidence type="ECO:0000313" key="3">
    <source>
        <dbReference type="Proteomes" id="UP000683360"/>
    </source>
</evidence>
<keyword evidence="3" id="KW-1185">Reference proteome</keyword>
<keyword evidence="1" id="KW-0812">Transmembrane</keyword>
<keyword evidence="1" id="KW-0472">Membrane</keyword>
<accession>A0A8S3SKB8</accession>
<comment type="caution">
    <text evidence="2">The sequence shown here is derived from an EMBL/GenBank/DDBJ whole genome shotgun (WGS) entry which is preliminary data.</text>
</comment>
<protein>
    <recommendedName>
        <fullName evidence="4">Tetraspanin</fullName>
    </recommendedName>
</protein>
<evidence type="ECO:0008006" key="4">
    <source>
        <dbReference type="Google" id="ProtNLM"/>
    </source>
</evidence>
<evidence type="ECO:0000256" key="1">
    <source>
        <dbReference type="SAM" id="Phobius"/>
    </source>
</evidence>
<feature type="transmembrane region" description="Helical" evidence="1">
    <location>
        <begin position="190"/>
        <end position="212"/>
    </location>
</feature>
<dbReference type="OrthoDB" id="6117380at2759"/>
<proteinExistence type="predicted"/>
<evidence type="ECO:0000313" key="2">
    <source>
        <dbReference type="EMBL" id="CAG2221262.1"/>
    </source>
</evidence>
<feature type="transmembrane region" description="Helical" evidence="1">
    <location>
        <begin position="232"/>
        <end position="256"/>
    </location>
</feature>
<dbReference type="AlphaFoldDB" id="A0A8S3SKB8"/>
<dbReference type="EMBL" id="CAJPWZ010001680">
    <property type="protein sequence ID" value="CAG2221262.1"/>
    <property type="molecule type" value="Genomic_DNA"/>
</dbReference>
<name>A0A8S3SKB8_MYTED</name>
<sequence>MVGALQCNYIFLKCLTATPDFSVTNFIMESFQINTINVDLNHAFLSDLLRLKAVSALLGGNRGGGSGNAGGGNNFAKLLWCKKTPSEFRFPCSNSQQCNLGVQLECAAGGGMIFGGMMLKSNSAAIGSDSFPMLEDKILPLLEQIGIGPDFNMEEIFEIIAMAIIACGAVVAGVAFIGFCGACCKWRPFLVVYAIILLCVSAGEMFAVYYLMEVKEEGCYTAIEEAIEEYSSIFVTGSIVVLAVEMTAVIASFCMCRQISADLEHSNNKRKNANKRWIKHKDNA</sequence>
<gene>
    <name evidence="2" type="ORF">MEDL_34692</name>
</gene>
<reference evidence="2" key="1">
    <citation type="submission" date="2021-03" db="EMBL/GenBank/DDBJ databases">
        <authorList>
            <person name="Bekaert M."/>
        </authorList>
    </citation>
    <scope>NUCLEOTIDE SEQUENCE</scope>
</reference>